<keyword evidence="1" id="KW-0812">Transmembrane</keyword>
<keyword evidence="3" id="KW-1185">Reference proteome</keyword>
<comment type="caution">
    <text evidence="2">The sequence shown here is derived from an EMBL/GenBank/DDBJ whole genome shotgun (WGS) entry which is preliminary data.</text>
</comment>
<reference evidence="2" key="1">
    <citation type="submission" date="2023-07" db="EMBL/GenBank/DDBJ databases">
        <title>draft genome sequence of fig (Ficus carica).</title>
        <authorList>
            <person name="Takahashi T."/>
            <person name="Nishimura K."/>
        </authorList>
    </citation>
    <scope>NUCLEOTIDE SEQUENCE</scope>
</reference>
<evidence type="ECO:0000256" key="1">
    <source>
        <dbReference type="SAM" id="Phobius"/>
    </source>
</evidence>
<dbReference type="AlphaFoldDB" id="A0AA88A2R1"/>
<sequence>MLKLNFNPPLSEPRILLQIPSFTQNSPNSLPFFSNSGRIPIQNPITCARKRRKQSRSDKSTRLLLNLASIAASRLKLLPHPLDLVLEEIGAGDGFGGGGGGGGLGFWKGFGWEGFDGWGRRRRKKRNLWLYVFVAICGLGLVFGREIESNAVWWGLGLGPFGVALIQWWEKTGGVQAWVLGLCLWSFLVGLTFRREESQKWLAWIRVRVRVPIPMAESSRRRNGRGRRGIVF</sequence>
<keyword evidence="1" id="KW-0472">Membrane</keyword>
<evidence type="ECO:0000313" key="3">
    <source>
        <dbReference type="Proteomes" id="UP001187192"/>
    </source>
</evidence>
<feature type="transmembrane region" description="Helical" evidence="1">
    <location>
        <begin position="128"/>
        <end position="144"/>
    </location>
</feature>
<gene>
    <name evidence="2" type="ORF">TIFTF001_013022</name>
</gene>
<evidence type="ECO:0000313" key="2">
    <source>
        <dbReference type="EMBL" id="GMN43815.1"/>
    </source>
</evidence>
<keyword evidence="1" id="KW-1133">Transmembrane helix</keyword>
<accession>A0AA88A2R1</accession>
<evidence type="ECO:0008006" key="4">
    <source>
        <dbReference type="Google" id="ProtNLM"/>
    </source>
</evidence>
<name>A0AA88A2R1_FICCA</name>
<proteinExistence type="predicted"/>
<feature type="transmembrane region" description="Helical" evidence="1">
    <location>
        <begin position="175"/>
        <end position="193"/>
    </location>
</feature>
<organism evidence="2 3">
    <name type="scientific">Ficus carica</name>
    <name type="common">Common fig</name>
    <dbReference type="NCBI Taxonomy" id="3494"/>
    <lineage>
        <taxon>Eukaryota</taxon>
        <taxon>Viridiplantae</taxon>
        <taxon>Streptophyta</taxon>
        <taxon>Embryophyta</taxon>
        <taxon>Tracheophyta</taxon>
        <taxon>Spermatophyta</taxon>
        <taxon>Magnoliopsida</taxon>
        <taxon>eudicotyledons</taxon>
        <taxon>Gunneridae</taxon>
        <taxon>Pentapetalae</taxon>
        <taxon>rosids</taxon>
        <taxon>fabids</taxon>
        <taxon>Rosales</taxon>
        <taxon>Moraceae</taxon>
        <taxon>Ficeae</taxon>
        <taxon>Ficus</taxon>
    </lineage>
</organism>
<feature type="transmembrane region" description="Helical" evidence="1">
    <location>
        <begin position="151"/>
        <end position="169"/>
    </location>
</feature>
<dbReference type="Proteomes" id="UP001187192">
    <property type="component" value="Unassembled WGS sequence"/>
</dbReference>
<dbReference type="EMBL" id="BTGU01000017">
    <property type="protein sequence ID" value="GMN43815.1"/>
    <property type="molecule type" value="Genomic_DNA"/>
</dbReference>
<protein>
    <recommendedName>
        <fullName evidence="4">Transmembrane protein</fullName>
    </recommendedName>
</protein>